<feature type="signal peptide" evidence="1">
    <location>
        <begin position="1"/>
        <end position="26"/>
    </location>
</feature>
<evidence type="ECO:0000256" key="1">
    <source>
        <dbReference type="SAM" id="SignalP"/>
    </source>
</evidence>
<reference evidence="2 3" key="1">
    <citation type="submission" date="2020-03" db="EMBL/GenBank/DDBJ databases">
        <title>Draft Genome Sequence of Cudoniella acicularis.</title>
        <authorList>
            <person name="Buettner E."/>
            <person name="Kellner H."/>
        </authorList>
    </citation>
    <scope>NUCLEOTIDE SEQUENCE [LARGE SCALE GENOMIC DNA]</scope>
    <source>
        <strain evidence="2 3">DSM 108380</strain>
    </source>
</reference>
<sequence>MAAPRAFIKAAVALVATANLPLQASAYNTTNEVWKYYSRPDLSPPVIEFTTLSTSSLSPGYLLLTPYSPPPGSNLAAGSVPSYFNLTPAKIAEIEAELKEEIQNGPYNLVYSGFGTTGGQYAHDLKISTYNDASVMTYYTGNDESTSNAGHGII</sequence>
<evidence type="ECO:0000313" key="3">
    <source>
        <dbReference type="Proteomes" id="UP000566819"/>
    </source>
</evidence>
<dbReference type="AlphaFoldDB" id="A0A8H4VZY2"/>
<keyword evidence="3" id="KW-1185">Reference proteome</keyword>
<accession>A0A8H4VZY2</accession>
<organism evidence="2 3">
    <name type="scientific">Cudoniella acicularis</name>
    <dbReference type="NCBI Taxonomy" id="354080"/>
    <lineage>
        <taxon>Eukaryota</taxon>
        <taxon>Fungi</taxon>
        <taxon>Dikarya</taxon>
        <taxon>Ascomycota</taxon>
        <taxon>Pezizomycotina</taxon>
        <taxon>Leotiomycetes</taxon>
        <taxon>Helotiales</taxon>
        <taxon>Tricladiaceae</taxon>
        <taxon>Cudoniella</taxon>
    </lineage>
</organism>
<keyword evidence="1" id="KW-0732">Signal</keyword>
<proteinExistence type="predicted"/>
<gene>
    <name evidence="2" type="ORF">G7Y89_g9532</name>
</gene>
<dbReference type="Proteomes" id="UP000566819">
    <property type="component" value="Unassembled WGS sequence"/>
</dbReference>
<name>A0A8H4VZY2_9HELO</name>
<feature type="chain" id="PRO_5034534528" evidence="1">
    <location>
        <begin position="27"/>
        <end position="154"/>
    </location>
</feature>
<evidence type="ECO:0000313" key="2">
    <source>
        <dbReference type="EMBL" id="KAF4628616.1"/>
    </source>
</evidence>
<protein>
    <submittedName>
        <fullName evidence="2">Uncharacterized protein</fullName>
    </submittedName>
</protein>
<dbReference type="EMBL" id="JAAMPI010000786">
    <property type="protein sequence ID" value="KAF4628616.1"/>
    <property type="molecule type" value="Genomic_DNA"/>
</dbReference>
<comment type="caution">
    <text evidence="2">The sequence shown here is derived from an EMBL/GenBank/DDBJ whole genome shotgun (WGS) entry which is preliminary data.</text>
</comment>